<comment type="caution">
    <text evidence="1">The sequence shown here is derived from an EMBL/GenBank/DDBJ whole genome shotgun (WGS) entry which is preliminary data.</text>
</comment>
<evidence type="ECO:0000313" key="1">
    <source>
        <dbReference type="EMBL" id="GMR52582.1"/>
    </source>
</evidence>
<protein>
    <submittedName>
        <fullName evidence="1">Uncharacterized protein</fullName>
    </submittedName>
</protein>
<dbReference type="EMBL" id="BTRK01000005">
    <property type="protein sequence ID" value="GMR52582.1"/>
    <property type="molecule type" value="Genomic_DNA"/>
</dbReference>
<gene>
    <name evidence="1" type="ORF">PMAYCL1PPCAC_22777</name>
</gene>
<keyword evidence="2" id="KW-1185">Reference proteome</keyword>
<accession>A0AAN5CYW7</accession>
<feature type="non-terminal residue" evidence="1">
    <location>
        <position position="1"/>
    </location>
</feature>
<proteinExistence type="predicted"/>
<name>A0AAN5CYW7_9BILA</name>
<evidence type="ECO:0000313" key="2">
    <source>
        <dbReference type="Proteomes" id="UP001328107"/>
    </source>
</evidence>
<reference evidence="2" key="1">
    <citation type="submission" date="2022-10" db="EMBL/GenBank/DDBJ databases">
        <title>Genome assembly of Pristionchus species.</title>
        <authorList>
            <person name="Yoshida K."/>
            <person name="Sommer R.J."/>
        </authorList>
    </citation>
    <scope>NUCLEOTIDE SEQUENCE [LARGE SCALE GENOMIC DNA]</scope>
    <source>
        <strain evidence="2">RS5460</strain>
    </source>
</reference>
<dbReference type="Proteomes" id="UP001328107">
    <property type="component" value="Unassembled WGS sequence"/>
</dbReference>
<organism evidence="1 2">
    <name type="scientific">Pristionchus mayeri</name>
    <dbReference type="NCBI Taxonomy" id="1317129"/>
    <lineage>
        <taxon>Eukaryota</taxon>
        <taxon>Metazoa</taxon>
        <taxon>Ecdysozoa</taxon>
        <taxon>Nematoda</taxon>
        <taxon>Chromadorea</taxon>
        <taxon>Rhabditida</taxon>
        <taxon>Rhabditina</taxon>
        <taxon>Diplogasteromorpha</taxon>
        <taxon>Diplogasteroidea</taxon>
        <taxon>Neodiplogasteridae</taxon>
        <taxon>Pristionchus</taxon>
    </lineage>
</organism>
<dbReference type="AlphaFoldDB" id="A0AAN5CYW7"/>
<sequence length="77" mass="8967">GNPICIFRIYSIPRFLSPIDVRGPRNIRTESSRCWGHHILPGKLDERVGTLTFSWMGSSLPRAEVKDWLRGRFNSRR</sequence>